<comment type="subcellular location">
    <subcellularLocation>
        <location evidence="1">Periplasm</location>
    </subcellularLocation>
</comment>
<evidence type="ECO:0000259" key="4">
    <source>
        <dbReference type="Pfam" id="PF13407"/>
    </source>
</evidence>
<proteinExistence type="inferred from homology"/>
<dbReference type="InterPro" id="IPR050555">
    <property type="entry name" value="Bact_Solute-Bind_Prot2"/>
</dbReference>
<dbReference type="PANTHER" id="PTHR30036">
    <property type="entry name" value="D-XYLOSE-BINDING PERIPLASMIC PROTEIN"/>
    <property type="match status" value="1"/>
</dbReference>
<accession>A0ABT5TEP9</accession>
<feature type="signal peptide" evidence="3">
    <location>
        <begin position="1"/>
        <end position="32"/>
    </location>
</feature>
<dbReference type="SUPFAM" id="SSF53822">
    <property type="entry name" value="Periplasmic binding protein-like I"/>
    <property type="match status" value="1"/>
</dbReference>
<dbReference type="Gene3D" id="3.40.50.2300">
    <property type="match status" value="2"/>
</dbReference>
<keyword evidence="3" id="KW-0732">Signal</keyword>
<feature type="domain" description="Periplasmic binding protein" evidence="4">
    <location>
        <begin position="39"/>
        <end position="290"/>
    </location>
</feature>
<protein>
    <submittedName>
        <fullName evidence="5">Sugar ABC transporter substrate-binding protein</fullName>
    </submittedName>
</protein>
<organism evidence="5 6">
    <name type="scientific">Roseinatronobacter alkalisoli</name>
    <dbReference type="NCBI Taxonomy" id="3028235"/>
    <lineage>
        <taxon>Bacteria</taxon>
        <taxon>Pseudomonadati</taxon>
        <taxon>Pseudomonadota</taxon>
        <taxon>Alphaproteobacteria</taxon>
        <taxon>Rhodobacterales</taxon>
        <taxon>Paracoccaceae</taxon>
        <taxon>Roseinatronobacter</taxon>
    </lineage>
</organism>
<feature type="chain" id="PRO_5046704707" evidence="3">
    <location>
        <begin position="33"/>
        <end position="323"/>
    </location>
</feature>
<comment type="caution">
    <text evidence="5">The sequence shown here is derived from an EMBL/GenBank/DDBJ whole genome shotgun (WGS) entry which is preliminary data.</text>
</comment>
<dbReference type="InterPro" id="IPR025997">
    <property type="entry name" value="SBP_2_dom"/>
</dbReference>
<dbReference type="Pfam" id="PF13407">
    <property type="entry name" value="Peripla_BP_4"/>
    <property type="match status" value="1"/>
</dbReference>
<evidence type="ECO:0000313" key="6">
    <source>
        <dbReference type="Proteomes" id="UP001431784"/>
    </source>
</evidence>
<keyword evidence="6" id="KW-1185">Reference proteome</keyword>
<gene>
    <name evidence="5" type="ORF">PUT78_21310</name>
</gene>
<dbReference type="EMBL" id="JAQZSM010000042">
    <property type="protein sequence ID" value="MDD7973603.1"/>
    <property type="molecule type" value="Genomic_DNA"/>
</dbReference>
<reference evidence="5" key="1">
    <citation type="submission" date="2023-02" db="EMBL/GenBank/DDBJ databases">
        <title>Description of Roseinatronobacter alkalisoli sp. nov., an alkaliphilic bacerium isolated from soda soil.</title>
        <authorList>
            <person name="Wei W."/>
        </authorList>
    </citation>
    <scope>NUCLEOTIDE SEQUENCE</scope>
    <source>
        <strain evidence="5">HJB301</strain>
    </source>
</reference>
<dbReference type="Proteomes" id="UP001431784">
    <property type="component" value="Unassembled WGS sequence"/>
</dbReference>
<comment type="similarity">
    <text evidence="2">Belongs to the bacterial solute-binding protein 2 family.</text>
</comment>
<evidence type="ECO:0000256" key="1">
    <source>
        <dbReference type="ARBA" id="ARBA00004418"/>
    </source>
</evidence>
<evidence type="ECO:0000256" key="2">
    <source>
        <dbReference type="ARBA" id="ARBA00007639"/>
    </source>
</evidence>
<name>A0ABT5TEP9_9RHOB</name>
<evidence type="ECO:0000313" key="5">
    <source>
        <dbReference type="EMBL" id="MDD7973603.1"/>
    </source>
</evidence>
<dbReference type="PANTHER" id="PTHR30036:SF7">
    <property type="entry name" value="ABC TRANSPORTER PERIPLASMIC-BINDING PROTEIN YPHF"/>
    <property type="match status" value="1"/>
</dbReference>
<evidence type="ECO:0000256" key="3">
    <source>
        <dbReference type="SAM" id="SignalP"/>
    </source>
</evidence>
<dbReference type="CDD" id="cd06312">
    <property type="entry name" value="PBP1_ABC_sugar_binding-like"/>
    <property type="match status" value="1"/>
</dbReference>
<dbReference type="InterPro" id="IPR028082">
    <property type="entry name" value="Peripla_BP_I"/>
</dbReference>
<dbReference type="RefSeq" id="WP_274354269.1">
    <property type="nucleotide sequence ID" value="NZ_JAQZSM010000042.1"/>
</dbReference>
<sequence>MTTKSILTRSIGKLAAAAVVAASTIAGSAAFAKDDIFIIAVTHGQASDPFWSIVTNGITKAGEDQGITVAYRAPETFDMVQMSQLIDAAVNQEPDGIIVSNPDPDALGPSIERAVAAGIPVISMNSGISAAVGLGIALHVGQDELPAGRIVGAKLGEIGATHVLCVIQEVGNVALDQRCQGVTEGMEGFGTVTILPTSSDPSEVESRIRAALMSDDTLDAVMGLSAPTVGEPAVAAVQGLGMQDEVIVASYDLSANFLQAIVDGKATFAVDQQPYLQGYLPVTFLAQHARYGVMPAGNVPSGPSFVTQDTAQQVIDLSAQGLR</sequence>